<dbReference type="EMBL" id="CP003915">
    <property type="protein sequence ID" value="AHG63158.1"/>
    <property type="molecule type" value="Genomic_DNA"/>
</dbReference>
<gene>
    <name evidence="1" type="ORF">MIM_c10600</name>
</gene>
<sequence>MGRQYGSEYKHFSDKEKAEWEADFLAKRNPEEAFVIYECIQVSKVELPVKTIKKN</sequence>
<dbReference type="KEGG" id="amim:MIM_c10600"/>
<accession>W0PDP4</accession>
<dbReference type="Proteomes" id="UP000019095">
    <property type="component" value="Chromosome"/>
</dbReference>
<protein>
    <submittedName>
        <fullName evidence="1">Uncharacterized protein</fullName>
    </submittedName>
</protein>
<evidence type="ECO:0000313" key="2">
    <source>
        <dbReference type="Proteomes" id="UP000019095"/>
    </source>
</evidence>
<name>W0PDP4_ADVMD</name>
<dbReference type="HOGENOM" id="CLU_3021517_0_0_4"/>
<evidence type="ECO:0000313" key="1">
    <source>
        <dbReference type="EMBL" id="AHG63158.1"/>
    </source>
</evidence>
<dbReference type="PATRIC" id="fig|1247726.3.peg.1165"/>
<organism evidence="1 2">
    <name type="scientific">Advenella mimigardefordensis (strain DSM 17166 / LMG 22922 / DPN7)</name>
    <dbReference type="NCBI Taxonomy" id="1247726"/>
    <lineage>
        <taxon>Bacteria</taxon>
        <taxon>Pseudomonadati</taxon>
        <taxon>Pseudomonadota</taxon>
        <taxon>Betaproteobacteria</taxon>
        <taxon>Burkholderiales</taxon>
        <taxon>Alcaligenaceae</taxon>
    </lineage>
</organism>
<dbReference type="AlphaFoldDB" id="W0PDP4"/>
<keyword evidence="2" id="KW-1185">Reference proteome</keyword>
<reference evidence="1 2" key="1">
    <citation type="journal article" date="2014" name="Microbiology">
        <title>Unravelling the complete genome sequence of Advenella mimigardefordensis strain DPN7T and novel insights in the catabolism of the xenobiotic polythioester precursor 3,3'-dithiodipropionate.</title>
        <authorList>
            <person name="Wubbeler J.H."/>
            <person name="Hiessl S."/>
            <person name="Schuldes J."/>
            <person name="Thurmer A."/>
            <person name="Daniel R."/>
            <person name="Steinbuchel A."/>
        </authorList>
    </citation>
    <scope>NUCLEOTIDE SEQUENCE [LARGE SCALE GENOMIC DNA]</scope>
    <source>
        <strain evidence="2">DSM 17166 / LMG 22922 / DPN7</strain>
    </source>
</reference>
<proteinExistence type="predicted"/>